<dbReference type="InterPro" id="IPR023187">
    <property type="entry name" value="Tscrpt_reg_MarR-type_CS"/>
</dbReference>
<dbReference type="InterPro" id="IPR036388">
    <property type="entry name" value="WH-like_DNA-bd_sf"/>
</dbReference>
<dbReference type="STRING" id="656914.SAMN00017405_2286"/>
<proteinExistence type="predicted"/>
<keyword evidence="1" id="KW-0805">Transcription regulation</keyword>
<accession>A0A1W1VE78</accession>
<feature type="domain" description="HTH marR-type" evidence="4">
    <location>
        <begin position="1"/>
        <end position="138"/>
    </location>
</feature>
<dbReference type="Gene3D" id="1.10.10.10">
    <property type="entry name" value="Winged helix-like DNA-binding domain superfamily/Winged helix DNA-binding domain"/>
    <property type="match status" value="1"/>
</dbReference>
<dbReference type="PANTHER" id="PTHR42756:SF1">
    <property type="entry name" value="TRANSCRIPTIONAL REPRESSOR OF EMRAB OPERON"/>
    <property type="match status" value="1"/>
</dbReference>
<keyword evidence="2 5" id="KW-0238">DNA-binding</keyword>
<dbReference type="PANTHER" id="PTHR42756">
    <property type="entry name" value="TRANSCRIPTIONAL REGULATOR, MARR"/>
    <property type="match status" value="1"/>
</dbReference>
<dbReference type="PRINTS" id="PR00598">
    <property type="entry name" value="HTHMARR"/>
</dbReference>
<keyword evidence="6" id="KW-1185">Reference proteome</keyword>
<dbReference type="RefSeq" id="WP_084053315.1">
    <property type="nucleotide sequence ID" value="NZ_FWWT01000018.1"/>
</dbReference>
<dbReference type="SMART" id="SM00347">
    <property type="entry name" value="HTH_MARR"/>
    <property type="match status" value="1"/>
</dbReference>
<gene>
    <name evidence="5" type="ORF">SAMN00017405_2286</name>
</gene>
<dbReference type="SUPFAM" id="SSF46785">
    <property type="entry name" value="Winged helix' DNA-binding domain"/>
    <property type="match status" value="1"/>
</dbReference>
<dbReference type="Pfam" id="PF01047">
    <property type="entry name" value="MarR"/>
    <property type="match status" value="1"/>
</dbReference>
<name>A0A1W1VE78_DESTI</name>
<evidence type="ECO:0000256" key="3">
    <source>
        <dbReference type="ARBA" id="ARBA00023163"/>
    </source>
</evidence>
<reference evidence="5 6" key="1">
    <citation type="submission" date="2017-04" db="EMBL/GenBank/DDBJ databases">
        <authorList>
            <person name="Afonso C.L."/>
            <person name="Miller P.J."/>
            <person name="Scott M.A."/>
            <person name="Spackman E."/>
            <person name="Goraichik I."/>
            <person name="Dimitrov K.M."/>
            <person name="Suarez D.L."/>
            <person name="Swayne D.E."/>
        </authorList>
    </citation>
    <scope>NUCLEOTIDE SEQUENCE [LARGE SCALE GENOMIC DNA]</scope>
    <source>
        <strain evidence="5 6">DSM 11270</strain>
    </source>
</reference>
<dbReference type="Proteomes" id="UP000192731">
    <property type="component" value="Unassembled WGS sequence"/>
</dbReference>
<dbReference type="AlphaFoldDB" id="A0A1W1VE78"/>
<dbReference type="GO" id="GO:0003700">
    <property type="term" value="F:DNA-binding transcription factor activity"/>
    <property type="evidence" value="ECO:0007669"/>
    <property type="project" value="InterPro"/>
</dbReference>
<dbReference type="EMBL" id="FWWT01000018">
    <property type="protein sequence ID" value="SMB91361.1"/>
    <property type="molecule type" value="Genomic_DNA"/>
</dbReference>
<organism evidence="5 6">
    <name type="scientific">Desulfonispora thiosulfatigenes DSM 11270</name>
    <dbReference type="NCBI Taxonomy" id="656914"/>
    <lineage>
        <taxon>Bacteria</taxon>
        <taxon>Bacillati</taxon>
        <taxon>Bacillota</taxon>
        <taxon>Clostridia</taxon>
        <taxon>Eubacteriales</taxon>
        <taxon>Peptococcaceae</taxon>
        <taxon>Desulfonispora</taxon>
    </lineage>
</organism>
<keyword evidence="3" id="KW-0804">Transcription</keyword>
<dbReference type="GO" id="GO:0003677">
    <property type="term" value="F:DNA binding"/>
    <property type="evidence" value="ECO:0007669"/>
    <property type="project" value="UniProtKB-KW"/>
</dbReference>
<evidence type="ECO:0000256" key="2">
    <source>
        <dbReference type="ARBA" id="ARBA00023125"/>
    </source>
</evidence>
<dbReference type="PROSITE" id="PS50995">
    <property type="entry name" value="HTH_MARR_2"/>
    <property type="match status" value="1"/>
</dbReference>
<dbReference type="InterPro" id="IPR000835">
    <property type="entry name" value="HTH_MarR-typ"/>
</dbReference>
<dbReference type="InterPro" id="IPR036390">
    <property type="entry name" value="WH_DNA-bd_sf"/>
</dbReference>
<evidence type="ECO:0000259" key="4">
    <source>
        <dbReference type="PROSITE" id="PS50995"/>
    </source>
</evidence>
<evidence type="ECO:0000313" key="5">
    <source>
        <dbReference type="EMBL" id="SMB91361.1"/>
    </source>
</evidence>
<dbReference type="PROSITE" id="PS01117">
    <property type="entry name" value="HTH_MARR_1"/>
    <property type="match status" value="1"/>
</dbReference>
<protein>
    <submittedName>
        <fullName evidence="5">DNA-binding transcriptional regulator, MarR family</fullName>
    </submittedName>
</protein>
<evidence type="ECO:0000256" key="1">
    <source>
        <dbReference type="ARBA" id="ARBA00023015"/>
    </source>
</evidence>
<sequence>MALGKELETWMLFRKTFGKMQRVVEDDLRKYDTTPSQFIILRNLSIEESTPMSELSRKTSCVNSNITSVIGRMEEKGLVQKVQDTIDRRVSKVTLTVKGKELYDITVAKHDEYLVDILKCIPNDELETFNRLLYKLYSGIN</sequence>
<evidence type="ECO:0000313" key="6">
    <source>
        <dbReference type="Proteomes" id="UP000192731"/>
    </source>
</evidence>
<dbReference type="OrthoDB" id="163346at2"/>